<accession>A0A0J6ZNV8</accession>
<dbReference type="InParanoid" id="A0A0J6ZNV8"/>
<name>A0A0J6ZNV8_9FIRM</name>
<dbReference type="OrthoDB" id="9794157at2"/>
<organism evidence="2 3">
    <name type="scientific">Megasphaera cerevisiae DSM 20462</name>
    <dbReference type="NCBI Taxonomy" id="1122219"/>
    <lineage>
        <taxon>Bacteria</taxon>
        <taxon>Bacillati</taxon>
        <taxon>Bacillota</taxon>
        <taxon>Negativicutes</taxon>
        <taxon>Veillonellales</taxon>
        <taxon>Veillonellaceae</taxon>
        <taxon>Megasphaera</taxon>
    </lineage>
</organism>
<dbReference type="PANTHER" id="PTHR43682:SF1">
    <property type="entry name" value="LACTATE UTILIZATION PROTEIN C"/>
    <property type="match status" value="1"/>
</dbReference>
<dbReference type="InterPro" id="IPR003741">
    <property type="entry name" value="LUD_dom"/>
</dbReference>
<evidence type="ECO:0000313" key="2">
    <source>
        <dbReference type="EMBL" id="KMO86561.1"/>
    </source>
</evidence>
<evidence type="ECO:0000313" key="3">
    <source>
        <dbReference type="Proteomes" id="UP000036503"/>
    </source>
</evidence>
<feature type="domain" description="LUD" evidence="1">
    <location>
        <begin position="8"/>
        <end position="178"/>
    </location>
</feature>
<protein>
    <submittedName>
        <fullName evidence="2">(Fe-S)-binding protein</fullName>
    </submittedName>
</protein>
<sequence>MEKAELYEMFQKGLASVAGECCLASKADLAAVLVEIFRKKDTQEVAIVESPLLKDTGVVSALKAAGIKTDTDYIRKNAPDDKGGVTEADYGIANLGSLVQMKDNVDDRIVETVADVYVGIVKLSKIVDTFDTMIDIMAETKPFPKFAGIITGPSRTADIECVGTVGVHGPRQYSVVVVKDA</sequence>
<keyword evidence="3" id="KW-1185">Reference proteome</keyword>
<dbReference type="Gene3D" id="3.40.50.10420">
    <property type="entry name" value="NagB/RpiA/CoA transferase-like"/>
    <property type="match status" value="1"/>
</dbReference>
<evidence type="ECO:0000259" key="1">
    <source>
        <dbReference type="Pfam" id="PF02589"/>
    </source>
</evidence>
<dbReference type="PATRIC" id="fig|1122219.3.peg.1048"/>
<comment type="caution">
    <text evidence="2">The sequence shown here is derived from an EMBL/GenBank/DDBJ whole genome shotgun (WGS) entry which is preliminary data.</text>
</comment>
<dbReference type="SUPFAM" id="SSF100950">
    <property type="entry name" value="NagB/RpiA/CoA transferase-like"/>
    <property type="match status" value="1"/>
</dbReference>
<dbReference type="STRING" id="39029.BSR42_05780"/>
<dbReference type="Proteomes" id="UP000036503">
    <property type="component" value="Unassembled WGS sequence"/>
</dbReference>
<dbReference type="EMBL" id="LEKT01000020">
    <property type="protein sequence ID" value="KMO86561.1"/>
    <property type="molecule type" value="Genomic_DNA"/>
</dbReference>
<gene>
    <name evidence="2" type="ORF">AB840_07545</name>
</gene>
<dbReference type="Pfam" id="PF02589">
    <property type="entry name" value="LUD_dom"/>
    <property type="match status" value="1"/>
</dbReference>
<proteinExistence type="predicted"/>
<dbReference type="PANTHER" id="PTHR43682">
    <property type="entry name" value="LACTATE UTILIZATION PROTEIN C"/>
    <property type="match status" value="1"/>
</dbReference>
<dbReference type="InterPro" id="IPR024185">
    <property type="entry name" value="FTHF_cligase-like_sf"/>
</dbReference>
<dbReference type="RefSeq" id="WP_048514224.1">
    <property type="nucleotide sequence ID" value="NZ_FUXD01000020.1"/>
</dbReference>
<dbReference type="AlphaFoldDB" id="A0A0J6ZNV8"/>
<dbReference type="InterPro" id="IPR037171">
    <property type="entry name" value="NagB/RpiA_transferase-like"/>
</dbReference>
<reference evidence="2 3" key="1">
    <citation type="submission" date="2015-06" db="EMBL/GenBank/DDBJ databases">
        <title>Draft genome sequence of beer spoilage bacterium Megasphaera cerevisiae type strain 20462.</title>
        <authorList>
            <person name="Kutumbaka K."/>
            <person name="Pasmowitz J."/>
            <person name="Mategko J."/>
            <person name="Reyes D."/>
            <person name="Friedrich A."/>
            <person name="Han S."/>
            <person name="Martens-Habbena W."/>
            <person name="Neal-McKinney J."/>
            <person name="Janagama H.K."/>
            <person name="Nadala C."/>
            <person name="Samadpour M."/>
        </authorList>
    </citation>
    <scope>NUCLEOTIDE SEQUENCE [LARGE SCALE GENOMIC DNA]</scope>
    <source>
        <strain evidence="2 3">DSM 20462</strain>
    </source>
</reference>